<protein>
    <submittedName>
        <fullName evidence="1">Uncharacterized protein</fullName>
    </submittedName>
</protein>
<evidence type="ECO:0000313" key="2">
    <source>
        <dbReference type="Proteomes" id="UP000195611"/>
    </source>
</evidence>
<dbReference type="AlphaFoldDB" id="A0A1R4KHK2"/>
<accession>A0A1R4KHK2</accession>
<sequence length="45" mass="5173">MIQKKRGTFMNYDQLPSEYLDDLLVSLAHHSSGIEGNTITLERLH</sequence>
<proteinExistence type="predicted"/>
<dbReference type="Proteomes" id="UP000195611">
    <property type="component" value="Unassembled WGS sequence"/>
</dbReference>
<reference evidence="1 2" key="1">
    <citation type="submission" date="2017-02" db="EMBL/GenBank/DDBJ databases">
        <authorList>
            <person name="Peterson S.W."/>
        </authorList>
    </citation>
    <scope>NUCLEOTIDE SEQUENCE [LARGE SCALE GENOMIC DNA]</scope>
    <source>
        <strain evidence="1 2">42ea</strain>
    </source>
</reference>
<dbReference type="EMBL" id="FUKW01000145">
    <property type="protein sequence ID" value="SJN43705.1"/>
    <property type="molecule type" value="Genomic_DNA"/>
</dbReference>
<evidence type="ECO:0000313" key="1">
    <source>
        <dbReference type="EMBL" id="SJN43705.1"/>
    </source>
</evidence>
<gene>
    <name evidence="1" type="ORF">FM115_10150</name>
</gene>
<organism evidence="1 2">
    <name type="scientific">Marinilactibacillus psychrotolerans 42ea</name>
    <dbReference type="NCBI Taxonomy" id="1255609"/>
    <lineage>
        <taxon>Bacteria</taxon>
        <taxon>Bacillati</taxon>
        <taxon>Bacillota</taxon>
        <taxon>Bacilli</taxon>
        <taxon>Lactobacillales</taxon>
        <taxon>Carnobacteriaceae</taxon>
        <taxon>Marinilactibacillus</taxon>
    </lineage>
</organism>
<name>A0A1R4KHK2_9LACT</name>